<sequence>MGGYRYPTTYNTDVLKALVENQLEHYWDDPPMYLSKNEWKKMLEQSIYSKAYMEDMELLSKNESKAQFVEIIKEYNQNMSPYKPLIKELEMEIEKIKEVLKVMMGSTKFNWKKKGNNNEEIRSGKVLRRSTKQQTALRTIAQKRIILILRTIEQEYCLYNIHNQKRNEWWFEVEDIK</sequence>
<organism evidence="1 2">
    <name type="scientific">Reticulomyxa filosa</name>
    <dbReference type="NCBI Taxonomy" id="46433"/>
    <lineage>
        <taxon>Eukaryota</taxon>
        <taxon>Sar</taxon>
        <taxon>Rhizaria</taxon>
        <taxon>Retaria</taxon>
        <taxon>Foraminifera</taxon>
        <taxon>Monothalamids</taxon>
        <taxon>Reticulomyxidae</taxon>
        <taxon>Reticulomyxa</taxon>
    </lineage>
</organism>
<comment type="caution">
    <text evidence="1">The sequence shown here is derived from an EMBL/GenBank/DDBJ whole genome shotgun (WGS) entry which is preliminary data.</text>
</comment>
<dbReference type="AlphaFoldDB" id="X6M4W8"/>
<name>X6M4W8_RETFI</name>
<dbReference type="Proteomes" id="UP000023152">
    <property type="component" value="Unassembled WGS sequence"/>
</dbReference>
<evidence type="ECO:0000313" key="2">
    <source>
        <dbReference type="Proteomes" id="UP000023152"/>
    </source>
</evidence>
<keyword evidence="2" id="KW-1185">Reference proteome</keyword>
<accession>X6M4W8</accession>
<protein>
    <submittedName>
        <fullName evidence="1">Uncharacterized protein</fullName>
    </submittedName>
</protein>
<gene>
    <name evidence="1" type="ORF">RFI_28361</name>
</gene>
<proteinExistence type="predicted"/>
<reference evidence="1 2" key="1">
    <citation type="journal article" date="2013" name="Curr. Biol.">
        <title>The Genome of the Foraminiferan Reticulomyxa filosa.</title>
        <authorList>
            <person name="Glockner G."/>
            <person name="Hulsmann N."/>
            <person name="Schleicher M."/>
            <person name="Noegel A.A."/>
            <person name="Eichinger L."/>
            <person name="Gallinger C."/>
            <person name="Pawlowski J."/>
            <person name="Sierra R."/>
            <person name="Euteneuer U."/>
            <person name="Pillet L."/>
            <person name="Moustafa A."/>
            <person name="Platzer M."/>
            <person name="Groth M."/>
            <person name="Szafranski K."/>
            <person name="Schliwa M."/>
        </authorList>
    </citation>
    <scope>NUCLEOTIDE SEQUENCE [LARGE SCALE GENOMIC DNA]</scope>
</reference>
<dbReference type="EMBL" id="ASPP01024426">
    <property type="protein sequence ID" value="ETO09028.1"/>
    <property type="molecule type" value="Genomic_DNA"/>
</dbReference>
<evidence type="ECO:0000313" key="1">
    <source>
        <dbReference type="EMBL" id="ETO09028.1"/>
    </source>
</evidence>